<gene>
    <name evidence="2" type="ORF">E3O32_08970</name>
</gene>
<protein>
    <submittedName>
        <fullName evidence="2">N-acetyltransferase</fullName>
    </submittedName>
</protein>
<proteinExistence type="predicted"/>
<dbReference type="Pfam" id="PF13302">
    <property type="entry name" value="Acetyltransf_3"/>
    <property type="match status" value="1"/>
</dbReference>
<keyword evidence="2" id="KW-0808">Transferase</keyword>
<accession>A0A4R8W779</accession>
<dbReference type="InterPro" id="IPR000182">
    <property type="entry name" value="GNAT_dom"/>
</dbReference>
<keyword evidence="3" id="KW-1185">Reference proteome</keyword>
<reference evidence="2 3" key="1">
    <citation type="submission" date="2019-03" db="EMBL/GenBank/DDBJ databases">
        <title>Genomics of glacier-inhabiting Cryobacterium strains.</title>
        <authorList>
            <person name="Liu Q."/>
            <person name="Xin Y.-H."/>
        </authorList>
    </citation>
    <scope>NUCLEOTIDE SEQUENCE [LARGE SCALE GENOMIC DNA]</scope>
    <source>
        <strain evidence="2 3">RHLT2-21</strain>
    </source>
</reference>
<feature type="domain" description="N-acetyltransferase" evidence="1">
    <location>
        <begin position="14"/>
        <end position="153"/>
    </location>
</feature>
<dbReference type="RefSeq" id="WP_134508708.1">
    <property type="nucleotide sequence ID" value="NZ_SOFM01000024.1"/>
</dbReference>
<dbReference type="PANTHER" id="PTHR43610">
    <property type="entry name" value="BLL6696 PROTEIN"/>
    <property type="match status" value="1"/>
</dbReference>
<evidence type="ECO:0000313" key="3">
    <source>
        <dbReference type="Proteomes" id="UP000297643"/>
    </source>
</evidence>
<dbReference type="InterPro" id="IPR016181">
    <property type="entry name" value="Acyl_CoA_acyltransferase"/>
</dbReference>
<dbReference type="SUPFAM" id="SSF55729">
    <property type="entry name" value="Acyl-CoA N-acyltransferases (Nat)"/>
    <property type="match status" value="1"/>
</dbReference>
<evidence type="ECO:0000259" key="1">
    <source>
        <dbReference type="Pfam" id="PF13302"/>
    </source>
</evidence>
<dbReference type="EMBL" id="SOFM01000024">
    <property type="protein sequence ID" value="TFC03992.1"/>
    <property type="molecule type" value="Genomic_DNA"/>
</dbReference>
<evidence type="ECO:0000313" key="2">
    <source>
        <dbReference type="EMBL" id="TFC03992.1"/>
    </source>
</evidence>
<organism evidence="2 3">
    <name type="scientific">Cryobacterium mannosilyticum</name>
    <dbReference type="NCBI Taxonomy" id="1259190"/>
    <lineage>
        <taxon>Bacteria</taxon>
        <taxon>Bacillati</taxon>
        <taxon>Actinomycetota</taxon>
        <taxon>Actinomycetes</taxon>
        <taxon>Micrococcales</taxon>
        <taxon>Microbacteriaceae</taxon>
        <taxon>Cryobacterium</taxon>
    </lineage>
</organism>
<dbReference type="Gene3D" id="3.40.630.30">
    <property type="match status" value="1"/>
</dbReference>
<dbReference type="PANTHER" id="PTHR43610:SF1">
    <property type="entry name" value="N-ACETYLTRANSFERASE DOMAIN-CONTAINING PROTEIN"/>
    <property type="match status" value="1"/>
</dbReference>
<dbReference type="GO" id="GO:0016747">
    <property type="term" value="F:acyltransferase activity, transferring groups other than amino-acyl groups"/>
    <property type="evidence" value="ECO:0007669"/>
    <property type="project" value="InterPro"/>
</dbReference>
<comment type="caution">
    <text evidence="2">The sequence shown here is derived from an EMBL/GenBank/DDBJ whole genome shotgun (WGS) entry which is preliminary data.</text>
</comment>
<dbReference type="Proteomes" id="UP000297643">
    <property type="component" value="Unassembled WGS sequence"/>
</dbReference>
<sequence>MDLSVSCTLTGPLVTLEPLSLDHVGDLCVAADEGELWRAWYTAVPHPESMAGEIARRLRLHAQGLVLPWATRLTSTGRIVGMTTFMNPNVDAPRVEIGSTWLARSAQGTGANREAKLLQLGYAFDDLHCIAVEFRTHWHNRISRKAIAALGAKQDGVLRSHSVGPDGALRDTVVFSNIQSEWPAVRVGLRHSLATGGFSAE</sequence>
<dbReference type="AlphaFoldDB" id="A0A4R8W779"/>
<name>A0A4R8W779_9MICO</name>